<keyword evidence="1" id="KW-0175">Coiled coil</keyword>
<feature type="coiled-coil region" evidence="1">
    <location>
        <begin position="480"/>
        <end position="528"/>
    </location>
</feature>
<feature type="compositionally biased region" description="Polar residues" evidence="2">
    <location>
        <begin position="154"/>
        <end position="174"/>
    </location>
</feature>
<feature type="region of interest" description="Disordered" evidence="2">
    <location>
        <begin position="1248"/>
        <end position="1334"/>
    </location>
</feature>
<organism evidence="3 4">
    <name type="scientific">Cryptococcus neoformans Tu259-1</name>
    <dbReference type="NCBI Taxonomy" id="1230072"/>
    <lineage>
        <taxon>Eukaryota</taxon>
        <taxon>Fungi</taxon>
        <taxon>Dikarya</taxon>
        <taxon>Basidiomycota</taxon>
        <taxon>Agaricomycotina</taxon>
        <taxon>Tremellomycetes</taxon>
        <taxon>Tremellales</taxon>
        <taxon>Cryptococcaceae</taxon>
        <taxon>Cryptococcus</taxon>
        <taxon>Cryptococcus neoformans species complex</taxon>
    </lineage>
</organism>
<feature type="compositionally biased region" description="Low complexity" evidence="2">
    <location>
        <begin position="1121"/>
        <end position="1136"/>
    </location>
</feature>
<dbReference type="EMBL" id="AMKT01000037">
    <property type="protein sequence ID" value="OXG23128.1"/>
    <property type="molecule type" value="Genomic_DNA"/>
</dbReference>
<evidence type="ECO:0000256" key="1">
    <source>
        <dbReference type="SAM" id="Coils"/>
    </source>
</evidence>
<feature type="compositionally biased region" description="Acidic residues" evidence="2">
    <location>
        <begin position="243"/>
        <end position="252"/>
    </location>
</feature>
<feature type="compositionally biased region" description="Polar residues" evidence="2">
    <location>
        <begin position="438"/>
        <end position="457"/>
    </location>
</feature>
<feature type="compositionally biased region" description="Low complexity" evidence="2">
    <location>
        <begin position="180"/>
        <end position="189"/>
    </location>
</feature>
<gene>
    <name evidence="3" type="ORF">C361_02896</name>
</gene>
<feature type="compositionally biased region" description="Basic and acidic residues" evidence="2">
    <location>
        <begin position="206"/>
        <end position="217"/>
    </location>
</feature>
<evidence type="ECO:0000313" key="3">
    <source>
        <dbReference type="EMBL" id="OXG23128.1"/>
    </source>
</evidence>
<feature type="compositionally biased region" description="Polar residues" evidence="2">
    <location>
        <begin position="1303"/>
        <end position="1318"/>
    </location>
</feature>
<feature type="coiled-coil region" evidence="1">
    <location>
        <begin position="1071"/>
        <end position="1098"/>
    </location>
</feature>
<dbReference type="Proteomes" id="UP000199727">
    <property type="component" value="Unassembled WGS sequence"/>
</dbReference>
<feature type="region of interest" description="Disordered" evidence="2">
    <location>
        <begin position="1172"/>
        <end position="1199"/>
    </location>
</feature>
<feature type="region of interest" description="Disordered" evidence="2">
    <location>
        <begin position="1121"/>
        <end position="1156"/>
    </location>
</feature>
<sequence length="1334" mass="148518">MDLDLKDVGFSFAKPDYAPKNPFESIRSMKPFLPSSSNATGNNYTNPPVRNTGSNSPLSATTIAARPHGMFPSFRFQNAHPLSQSILPQKSPSSSSASTETTTNDSPGAVAASNSPSATTSEMPNVKSKVTTPQLPFGVPGRRFLPNESAPFQAPTSSQTPFASKSFNLAQTNPAPERQSNSSLLSSFSTPNPAGQGNQIMNGANIHKETMTTESPHRHNRGWAELPMKDRARDEERFHLEALEEDKEDTMEFEDRPTYEQDNEDGTLEVEKREAYESTIRQEQMEEYRRNAYNMDRKEERMVVETGQQSYSSQKNNGRDVKNPSRHDLYQGESHEALYPEALPSQAADSDLQSCRRDAHNSSERLGLDSSLLPAQGHCHTKHSSCKTPDRPPPSSGVCSLPNSELVPGSMSFLQGVSNHDISGCATATFKPSDPSLIKQQQKNDNGVDQGGSTLPKTTAGLRVELEKGGSSEQMLLMMLQAKNGEIDNLKDGMLRLQELVRTKQSLNDDLIQETKRLEDIYKQSEQIWKTSISNAKKWRDTIKQKEMSKNQALKELKDGYDEHSHTYSETLASLSKELVTFREESMTKTKEGELVSLWLLFGLSNGCLLNNKDLEVHSSALAKIRTALHSVKEDVTAHGNAVEDLQNTKSLNARLEDEMKAKNEELSLARNQTLELQNKLKMFEETLAPNLERMMDDMIQLKESASTNPQTLEAALLAQKELHEKLSEKEKENVTLQRESQEIKFSRDNLDSQLREAANYFHALGCETNDLKDMMQELERKHKEALQESVAKTEAAENEWRHKLELADTRVTSLEKSLSSIKADSHSFAQRAVQTEMDLKADFAARSSESQARIHSIEKELNVAVSQRDKMIRSLDEIRAREQTLKDKITGLTQSTKESQLQLQGAQASLQDARKQGHILEEQVKSLSNQLESRSQKSESAMKFDDHFKHLQVTLEELRSAQGNSLELERAKAEVIHKQSCIQVLQKSLNDSCSTIEDINNDIRRLRLTIDQVTEENGRLKVEIEGRGQSGKGLVERWEKDELNVEEVVLVQKITQQIRRGEQAICRQELDEKSNAVKRLESRCKKLEAQISALSHGRMTSSLTTPSALSRITHEAASLFSSPLSNPPTSSTAASHITVHSSSDSHNRPSTKSASSPLAAIAVLHKPNVGSATNFVSTTKPNSTAANGKKRRLLDSQDVEDNEEYFGHGEVIDENFANVDEALLDHPSLTQVPVKPQKKTRFAEIIEHSSPSPDSQPEDADDPIDPPTSQPQLNLRQLAPPPPSQVTKTYARNKGAMRARSSLENVMTNPGNASGTTGHEKGNRKLRGGRKSY</sequence>
<feature type="coiled-coil region" evidence="1">
    <location>
        <begin position="897"/>
        <end position="931"/>
    </location>
</feature>
<evidence type="ECO:0000256" key="2">
    <source>
        <dbReference type="SAM" id="MobiDB-lite"/>
    </source>
</evidence>
<feature type="region of interest" description="Disordered" evidence="2">
    <location>
        <begin position="15"/>
        <end position="229"/>
    </location>
</feature>
<feature type="compositionally biased region" description="Basic and acidic residues" evidence="2">
    <location>
        <begin position="317"/>
        <end position="338"/>
    </location>
</feature>
<feature type="region of interest" description="Disordered" evidence="2">
    <location>
        <begin position="242"/>
        <end position="402"/>
    </location>
</feature>
<protein>
    <submittedName>
        <fullName evidence="3">Uncharacterized protein</fullName>
    </submittedName>
</protein>
<feature type="compositionally biased region" description="Polar residues" evidence="2">
    <location>
        <begin position="34"/>
        <end position="62"/>
    </location>
</feature>
<feature type="compositionally biased region" description="Polar residues" evidence="2">
    <location>
        <begin position="112"/>
        <end position="134"/>
    </location>
</feature>
<feature type="compositionally biased region" description="Low complexity" evidence="2">
    <location>
        <begin position="83"/>
        <end position="106"/>
    </location>
</feature>
<feature type="compositionally biased region" description="Polar residues" evidence="2">
    <location>
        <begin position="1172"/>
        <end position="1187"/>
    </location>
</feature>
<dbReference type="OrthoDB" id="2574260at2759"/>
<feature type="coiled-coil region" evidence="1">
    <location>
        <begin position="997"/>
        <end position="1024"/>
    </location>
</feature>
<reference evidence="3 4" key="1">
    <citation type="submission" date="2017-06" db="EMBL/GenBank/DDBJ databases">
        <title>Global population genomics of the pathogenic fungus Cryptococcus neoformans var. grubii.</title>
        <authorList>
            <person name="Cuomo C."/>
            <person name="Litvintseva A."/>
            <person name="Chen Y."/>
            <person name="Young S."/>
            <person name="Zeng Q."/>
            <person name="Chapman S."/>
            <person name="Gujja S."/>
            <person name="Saif S."/>
            <person name="Birren B."/>
        </authorList>
    </citation>
    <scope>NUCLEOTIDE SEQUENCE [LARGE SCALE GENOMIC DNA]</scope>
    <source>
        <strain evidence="3 4">Tu259-1</strain>
    </source>
</reference>
<feature type="compositionally biased region" description="Basic and acidic residues" evidence="2">
    <location>
        <begin position="354"/>
        <end position="367"/>
    </location>
</feature>
<accession>A0A854QLD3</accession>
<feature type="compositionally biased region" description="Polar residues" evidence="2">
    <location>
        <begin position="190"/>
        <end position="202"/>
    </location>
</feature>
<name>A0A854QLD3_CRYNE</name>
<feature type="compositionally biased region" description="Basic and acidic residues" evidence="2">
    <location>
        <begin position="283"/>
        <end position="303"/>
    </location>
</feature>
<feature type="region of interest" description="Disordered" evidence="2">
    <location>
        <begin position="436"/>
        <end position="458"/>
    </location>
</feature>
<feature type="compositionally biased region" description="Polar residues" evidence="2">
    <location>
        <begin position="1139"/>
        <end position="1156"/>
    </location>
</feature>
<comment type="caution">
    <text evidence="3">The sequence shown here is derived from an EMBL/GenBank/DDBJ whole genome shotgun (WGS) entry which is preliminary data.</text>
</comment>
<feature type="compositionally biased region" description="Basic residues" evidence="2">
    <location>
        <begin position="1325"/>
        <end position="1334"/>
    </location>
</feature>
<feature type="coiled-coil region" evidence="1">
    <location>
        <begin position="713"/>
        <end position="796"/>
    </location>
</feature>
<feature type="coiled-coil region" evidence="1">
    <location>
        <begin position="646"/>
        <end position="687"/>
    </location>
</feature>
<evidence type="ECO:0000313" key="4">
    <source>
        <dbReference type="Proteomes" id="UP000199727"/>
    </source>
</evidence>
<feature type="compositionally biased region" description="Polar residues" evidence="2">
    <location>
        <begin position="306"/>
        <end position="316"/>
    </location>
</feature>
<proteinExistence type="predicted"/>